<evidence type="ECO:0000313" key="2">
    <source>
        <dbReference type="EMBL" id="GFR98068.1"/>
    </source>
</evidence>
<protein>
    <submittedName>
        <fullName evidence="2">Uncharacterized protein</fullName>
    </submittedName>
</protein>
<keyword evidence="3" id="KW-1185">Reference proteome</keyword>
<accession>A0AAV4HJK4</accession>
<keyword evidence="1" id="KW-0472">Membrane</keyword>
<comment type="caution">
    <text evidence="2">The sequence shown here is derived from an EMBL/GenBank/DDBJ whole genome shotgun (WGS) entry which is preliminary data.</text>
</comment>
<sequence>MQKGVAVVVVVVVVVKVVVVLVVIKIIIVVVVIIITEVVALEKVANHIWGLAGNGRNAWLNTDLACSQLSNEHPFIRGHGPKVISRSMT</sequence>
<proteinExistence type="predicted"/>
<dbReference type="Proteomes" id="UP000762676">
    <property type="component" value="Unassembled WGS sequence"/>
</dbReference>
<dbReference type="EMBL" id="BMAT01012721">
    <property type="protein sequence ID" value="GFR98068.1"/>
    <property type="molecule type" value="Genomic_DNA"/>
</dbReference>
<keyword evidence="1" id="KW-0812">Transmembrane</keyword>
<evidence type="ECO:0000313" key="3">
    <source>
        <dbReference type="Proteomes" id="UP000762676"/>
    </source>
</evidence>
<evidence type="ECO:0000256" key="1">
    <source>
        <dbReference type="SAM" id="Phobius"/>
    </source>
</evidence>
<keyword evidence="1" id="KW-1133">Transmembrane helix</keyword>
<gene>
    <name evidence="2" type="ORF">ElyMa_006340800</name>
</gene>
<organism evidence="2 3">
    <name type="scientific">Elysia marginata</name>
    <dbReference type="NCBI Taxonomy" id="1093978"/>
    <lineage>
        <taxon>Eukaryota</taxon>
        <taxon>Metazoa</taxon>
        <taxon>Spiralia</taxon>
        <taxon>Lophotrochozoa</taxon>
        <taxon>Mollusca</taxon>
        <taxon>Gastropoda</taxon>
        <taxon>Heterobranchia</taxon>
        <taxon>Euthyneura</taxon>
        <taxon>Panpulmonata</taxon>
        <taxon>Sacoglossa</taxon>
        <taxon>Placobranchoidea</taxon>
        <taxon>Plakobranchidae</taxon>
        <taxon>Elysia</taxon>
    </lineage>
</organism>
<name>A0AAV4HJK4_9GAST</name>
<dbReference type="AlphaFoldDB" id="A0AAV4HJK4"/>
<feature type="transmembrane region" description="Helical" evidence="1">
    <location>
        <begin position="6"/>
        <end position="35"/>
    </location>
</feature>
<reference evidence="2 3" key="1">
    <citation type="journal article" date="2021" name="Elife">
        <title>Chloroplast acquisition without the gene transfer in kleptoplastic sea slugs, Plakobranchus ocellatus.</title>
        <authorList>
            <person name="Maeda T."/>
            <person name="Takahashi S."/>
            <person name="Yoshida T."/>
            <person name="Shimamura S."/>
            <person name="Takaki Y."/>
            <person name="Nagai Y."/>
            <person name="Toyoda A."/>
            <person name="Suzuki Y."/>
            <person name="Arimoto A."/>
            <person name="Ishii H."/>
            <person name="Satoh N."/>
            <person name="Nishiyama T."/>
            <person name="Hasebe M."/>
            <person name="Maruyama T."/>
            <person name="Minagawa J."/>
            <person name="Obokata J."/>
            <person name="Shigenobu S."/>
        </authorList>
    </citation>
    <scope>NUCLEOTIDE SEQUENCE [LARGE SCALE GENOMIC DNA]</scope>
</reference>